<keyword evidence="2" id="KW-1133">Transmembrane helix</keyword>
<gene>
    <name evidence="3" type="ORF">FB566_1637</name>
</gene>
<protein>
    <submittedName>
        <fullName evidence="3">Uncharacterized protein</fullName>
    </submittedName>
</protein>
<dbReference type="AlphaFoldDB" id="A0A543AU54"/>
<dbReference type="RefSeq" id="WP_142037036.1">
    <property type="nucleotide sequence ID" value="NZ_JBHTGS010000001.1"/>
</dbReference>
<feature type="compositionally biased region" description="Low complexity" evidence="1">
    <location>
        <begin position="8"/>
        <end position="18"/>
    </location>
</feature>
<evidence type="ECO:0000256" key="2">
    <source>
        <dbReference type="SAM" id="Phobius"/>
    </source>
</evidence>
<dbReference type="Proteomes" id="UP000317043">
    <property type="component" value="Unassembled WGS sequence"/>
</dbReference>
<accession>A0A543AU54</accession>
<comment type="caution">
    <text evidence="3">The sequence shown here is derived from an EMBL/GenBank/DDBJ whole genome shotgun (WGS) entry which is preliminary data.</text>
</comment>
<feature type="compositionally biased region" description="Polar residues" evidence="1">
    <location>
        <begin position="177"/>
        <end position="192"/>
    </location>
</feature>
<organism evidence="3 4">
    <name type="scientific">Stackebrandtia endophytica</name>
    <dbReference type="NCBI Taxonomy" id="1496996"/>
    <lineage>
        <taxon>Bacteria</taxon>
        <taxon>Bacillati</taxon>
        <taxon>Actinomycetota</taxon>
        <taxon>Actinomycetes</taxon>
        <taxon>Glycomycetales</taxon>
        <taxon>Glycomycetaceae</taxon>
        <taxon>Stackebrandtia</taxon>
    </lineage>
</organism>
<sequence>MSIDSTDAPGEAAAESPGEPSPRPVVKMSSGGKIAGITVTLLCALLMFATTAVGNDSWFPFAPMRMFATAANPNGIIEILRVEAVNENGQRMLLSQENSGIRWAEVDGQRDAMAEDPELVKTLADAYAHHGPKKPALIAVEILVSNYYLENGSLTGRCETVLAASWYVGEPPPPTDGSLSPTSCERGLTSTW</sequence>
<keyword evidence="2" id="KW-0472">Membrane</keyword>
<evidence type="ECO:0000313" key="3">
    <source>
        <dbReference type="EMBL" id="TQL76117.1"/>
    </source>
</evidence>
<feature type="transmembrane region" description="Helical" evidence="2">
    <location>
        <begin position="34"/>
        <end position="55"/>
    </location>
</feature>
<proteinExistence type="predicted"/>
<evidence type="ECO:0000256" key="1">
    <source>
        <dbReference type="SAM" id="MobiDB-lite"/>
    </source>
</evidence>
<dbReference type="InParanoid" id="A0A543AU54"/>
<name>A0A543AU54_9ACTN</name>
<feature type="region of interest" description="Disordered" evidence="1">
    <location>
        <begin position="1"/>
        <end position="27"/>
    </location>
</feature>
<dbReference type="EMBL" id="VFOW01000001">
    <property type="protein sequence ID" value="TQL76117.1"/>
    <property type="molecule type" value="Genomic_DNA"/>
</dbReference>
<evidence type="ECO:0000313" key="4">
    <source>
        <dbReference type="Proteomes" id="UP000317043"/>
    </source>
</evidence>
<reference evidence="3 4" key="1">
    <citation type="submission" date="2019-06" db="EMBL/GenBank/DDBJ databases">
        <title>Sequencing the genomes of 1000 actinobacteria strains.</title>
        <authorList>
            <person name="Klenk H.-P."/>
        </authorList>
    </citation>
    <scope>NUCLEOTIDE SEQUENCE [LARGE SCALE GENOMIC DNA]</scope>
    <source>
        <strain evidence="3 4">DSM 45928</strain>
    </source>
</reference>
<dbReference type="OrthoDB" id="4842880at2"/>
<keyword evidence="4" id="KW-1185">Reference proteome</keyword>
<keyword evidence="2" id="KW-0812">Transmembrane</keyword>
<feature type="region of interest" description="Disordered" evidence="1">
    <location>
        <begin position="170"/>
        <end position="192"/>
    </location>
</feature>